<organism evidence="2">
    <name type="scientific">marine sediment metagenome</name>
    <dbReference type="NCBI Taxonomy" id="412755"/>
    <lineage>
        <taxon>unclassified sequences</taxon>
        <taxon>metagenomes</taxon>
        <taxon>ecological metagenomes</taxon>
    </lineage>
</organism>
<dbReference type="GO" id="GO:0043565">
    <property type="term" value="F:sequence-specific DNA binding"/>
    <property type="evidence" value="ECO:0007669"/>
    <property type="project" value="InterPro"/>
</dbReference>
<dbReference type="InterPro" id="IPR000485">
    <property type="entry name" value="AsnC-type_HTH_dom"/>
</dbReference>
<dbReference type="InterPro" id="IPR036388">
    <property type="entry name" value="WH-like_DNA-bd_sf"/>
</dbReference>
<evidence type="ECO:0000259" key="1">
    <source>
        <dbReference type="SMART" id="SM00418"/>
    </source>
</evidence>
<dbReference type="Pfam" id="PF13412">
    <property type="entry name" value="HTH_24"/>
    <property type="match status" value="1"/>
</dbReference>
<accession>A0A0F8ZNZ4</accession>
<protein>
    <recommendedName>
        <fullName evidence="1">HTH arsR-type domain-containing protein</fullName>
    </recommendedName>
</protein>
<proteinExistence type="predicted"/>
<gene>
    <name evidence="2" type="ORF">LCGC14_2671490</name>
</gene>
<dbReference type="SMART" id="SM00418">
    <property type="entry name" value="HTH_ARSR"/>
    <property type="match status" value="1"/>
</dbReference>
<dbReference type="InterPro" id="IPR011991">
    <property type="entry name" value="ArsR-like_HTH"/>
</dbReference>
<dbReference type="SUPFAM" id="SSF46785">
    <property type="entry name" value="Winged helix' DNA-binding domain"/>
    <property type="match status" value="1"/>
</dbReference>
<dbReference type="InterPro" id="IPR050313">
    <property type="entry name" value="Carb_Metab_HTH_regulators"/>
</dbReference>
<dbReference type="PANTHER" id="PTHR30363">
    <property type="entry name" value="HTH-TYPE TRANSCRIPTIONAL REGULATOR SRLR-RELATED"/>
    <property type="match status" value="1"/>
</dbReference>
<name>A0A0F8ZNZ4_9ZZZZ</name>
<dbReference type="GO" id="GO:0003700">
    <property type="term" value="F:DNA-binding transcription factor activity"/>
    <property type="evidence" value="ECO:0007669"/>
    <property type="project" value="InterPro"/>
</dbReference>
<dbReference type="Gene3D" id="1.10.10.10">
    <property type="entry name" value="Winged helix-like DNA-binding domain superfamily/Winged helix DNA-binding domain"/>
    <property type="match status" value="1"/>
</dbReference>
<reference evidence="2" key="1">
    <citation type="journal article" date="2015" name="Nature">
        <title>Complex archaea that bridge the gap between prokaryotes and eukaryotes.</title>
        <authorList>
            <person name="Spang A."/>
            <person name="Saw J.H."/>
            <person name="Jorgensen S.L."/>
            <person name="Zaremba-Niedzwiedzka K."/>
            <person name="Martijn J."/>
            <person name="Lind A.E."/>
            <person name="van Eijk R."/>
            <person name="Schleper C."/>
            <person name="Guy L."/>
            <person name="Ettema T.J."/>
        </authorList>
    </citation>
    <scope>NUCLEOTIDE SEQUENCE</scope>
</reference>
<dbReference type="InterPro" id="IPR036390">
    <property type="entry name" value="WH_DNA-bd_sf"/>
</dbReference>
<dbReference type="PANTHER" id="PTHR30363:SF28">
    <property type="entry name" value="TRANSCRIPTIONAL REGULATORY PROTEIN-RELATED"/>
    <property type="match status" value="1"/>
</dbReference>
<dbReference type="CDD" id="cd00090">
    <property type="entry name" value="HTH_ARSR"/>
    <property type="match status" value="1"/>
</dbReference>
<evidence type="ECO:0000313" key="2">
    <source>
        <dbReference type="EMBL" id="KKK95568.1"/>
    </source>
</evidence>
<dbReference type="PRINTS" id="PR00033">
    <property type="entry name" value="HTHASNC"/>
</dbReference>
<sequence>MVAVLQIQATRQQIVEYLQRQGRATVKELGNLLGLTSTGIRQHLTVLERDGLVDTREERGRVGRPTLVYSLTEKGDALFPKAYDALAAVLIQEIRFSQGNEGLQGVLHRVAERMAAPYVEQVEGKPLPERVLQTARIMEEQGCLVDSRKGDGDEYYIDEFTCPFPKVAQQDPAVCALHLELVRILAGGDTRLTQSLLRGERACTYRIRGSDKGASGA</sequence>
<feature type="domain" description="HTH arsR-type" evidence="1">
    <location>
        <begin position="3"/>
        <end position="84"/>
    </location>
</feature>
<comment type="caution">
    <text evidence="2">The sequence shown here is derived from an EMBL/GenBank/DDBJ whole genome shotgun (WGS) entry which is preliminary data.</text>
</comment>
<dbReference type="EMBL" id="LAZR01046855">
    <property type="protein sequence ID" value="KKK95568.1"/>
    <property type="molecule type" value="Genomic_DNA"/>
</dbReference>
<dbReference type="InterPro" id="IPR001845">
    <property type="entry name" value="HTH_ArsR_DNA-bd_dom"/>
</dbReference>
<dbReference type="AlphaFoldDB" id="A0A0F8ZNZ4"/>